<evidence type="ECO:0000313" key="2">
    <source>
        <dbReference type="EMBL" id="SVB08562.1"/>
    </source>
</evidence>
<sequence length="202" mass="21738">VTSNLEAIAIKNLQGILREKGYSAESLFSKYDLDGDGTLSKSEFEGALRAITGQVAPNAIVKAVFGVLDQDSDGAIILEEMLAVIDSGGTKELSPGDGVIVSEHPDEIYNGLYEAQATQKNGRPWFVNSNGRVLYFYNANSGGAPSWSLDDREQDGSNDWYRGGWTRPPSGNGIPLGTRRWVGVGKITLLPSGSESQDEPQQ</sequence>
<dbReference type="GO" id="GO:0005509">
    <property type="term" value="F:calcium ion binding"/>
    <property type="evidence" value="ECO:0007669"/>
    <property type="project" value="InterPro"/>
</dbReference>
<dbReference type="InterPro" id="IPR018247">
    <property type="entry name" value="EF_Hand_1_Ca_BS"/>
</dbReference>
<dbReference type="SUPFAM" id="SSF47473">
    <property type="entry name" value="EF-hand"/>
    <property type="match status" value="1"/>
</dbReference>
<feature type="domain" description="EF-hand" evidence="1">
    <location>
        <begin position="24"/>
        <end position="54"/>
    </location>
</feature>
<dbReference type="InterPro" id="IPR002048">
    <property type="entry name" value="EF_hand_dom"/>
</dbReference>
<dbReference type="Gene3D" id="1.10.238.10">
    <property type="entry name" value="EF-hand"/>
    <property type="match status" value="1"/>
</dbReference>
<reference evidence="2" key="1">
    <citation type="submission" date="2018-05" db="EMBL/GenBank/DDBJ databases">
        <authorList>
            <person name="Lanie J.A."/>
            <person name="Ng W.-L."/>
            <person name="Kazmierczak K.M."/>
            <person name="Andrzejewski T.M."/>
            <person name="Davidsen T.M."/>
            <person name="Wayne K.J."/>
            <person name="Tettelin H."/>
            <person name="Glass J.I."/>
            <person name="Rusch D."/>
            <person name="Podicherti R."/>
            <person name="Tsui H.-C.T."/>
            <person name="Winkler M.E."/>
        </authorList>
    </citation>
    <scope>NUCLEOTIDE SEQUENCE</scope>
</reference>
<accession>A0A382B5K6</accession>
<proteinExistence type="predicted"/>
<name>A0A382B5K6_9ZZZZ</name>
<dbReference type="PROSITE" id="PS00018">
    <property type="entry name" value="EF_HAND_1"/>
    <property type="match status" value="1"/>
</dbReference>
<organism evidence="2">
    <name type="scientific">marine metagenome</name>
    <dbReference type="NCBI Taxonomy" id="408172"/>
    <lineage>
        <taxon>unclassified sequences</taxon>
        <taxon>metagenomes</taxon>
        <taxon>ecological metagenomes</taxon>
    </lineage>
</organism>
<evidence type="ECO:0000259" key="1">
    <source>
        <dbReference type="PROSITE" id="PS50222"/>
    </source>
</evidence>
<dbReference type="PROSITE" id="PS50222">
    <property type="entry name" value="EF_HAND_2"/>
    <property type="match status" value="2"/>
</dbReference>
<dbReference type="AlphaFoldDB" id="A0A382B5K6"/>
<dbReference type="SMART" id="SM00054">
    <property type="entry name" value="EFh"/>
    <property type="match status" value="2"/>
</dbReference>
<protein>
    <recommendedName>
        <fullName evidence="1">EF-hand domain-containing protein</fullName>
    </recommendedName>
</protein>
<dbReference type="InterPro" id="IPR011992">
    <property type="entry name" value="EF-hand-dom_pair"/>
</dbReference>
<dbReference type="CDD" id="cd00051">
    <property type="entry name" value="EFh"/>
    <property type="match status" value="1"/>
</dbReference>
<feature type="non-terminal residue" evidence="2">
    <location>
        <position position="1"/>
    </location>
</feature>
<gene>
    <name evidence="2" type="ORF">METZ01_LOCUS161416</name>
</gene>
<feature type="domain" description="EF-hand" evidence="1">
    <location>
        <begin position="56"/>
        <end position="91"/>
    </location>
</feature>
<feature type="non-terminal residue" evidence="2">
    <location>
        <position position="202"/>
    </location>
</feature>
<dbReference type="EMBL" id="UINC01028126">
    <property type="protein sequence ID" value="SVB08562.1"/>
    <property type="molecule type" value="Genomic_DNA"/>
</dbReference>
<dbReference type="Pfam" id="PF13499">
    <property type="entry name" value="EF-hand_7"/>
    <property type="match status" value="1"/>
</dbReference>